<dbReference type="OrthoDB" id="351158at2157"/>
<dbReference type="STRING" id="1457250.GCA_000755225_01051"/>
<gene>
    <name evidence="1" type="ORF">DV733_09255</name>
</gene>
<organism evidence="1 2">
    <name type="scientific">Halapricum salinum</name>
    <dbReference type="NCBI Taxonomy" id="1457250"/>
    <lineage>
        <taxon>Archaea</taxon>
        <taxon>Methanobacteriati</taxon>
        <taxon>Methanobacteriota</taxon>
        <taxon>Stenosarchaea group</taxon>
        <taxon>Halobacteria</taxon>
        <taxon>Halobacteriales</taxon>
        <taxon>Haloarculaceae</taxon>
        <taxon>Halapricum</taxon>
    </lineage>
</organism>
<reference evidence="1 2" key="1">
    <citation type="journal article" date="2019" name="Nat. Commun.">
        <title>A new type of DNA phosphorothioation-based antiviral system in archaea.</title>
        <authorList>
            <person name="Xiong L."/>
            <person name="Liu S."/>
            <person name="Chen S."/>
            <person name="Xiao Y."/>
            <person name="Zhu B."/>
            <person name="Gao Y."/>
            <person name="Zhang Y."/>
            <person name="Chen B."/>
            <person name="Luo J."/>
            <person name="Deng Z."/>
            <person name="Chen X."/>
            <person name="Wang L."/>
            <person name="Chen S."/>
        </authorList>
    </citation>
    <scope>NUCLEOTIDE SEQUENCE [LARGE SCALE GENOMIC DNA]</scope>
    <source>
        <strain evidence="1 2">CBA1105</strain>
    </source>
</reference>
<sequence>MYELTYEFDGSGGNIQHQTRQRVETDATTADIDVEIVSTGLSLGDDTIDGLAIVAVPEAVDPDTAFDSATKVRRTDELIDPAMAQELVERTALTDAAIATRFELSKAPLVVGAATHGPGQIDAVFRTDAGDVITNDDLASRYQHASQDEHFHPLGVLVEGDLYRPVTTRLPDGDRSAVGEPIRLATHRGSSSTPWQFGIARYDGQLLLTQARAGPSKFDPVLKRFPIKTQPLGTEPLVFSHTVSRRVWSEDPANIHIESQRSEGLRTQLLYSDADGWHLIQPAGLDDTSDGDGESFEPTQLDGVSVRSALLRAETDGETKATVEHEYRITPEALDGCTRLYALSYHEANEESFDTLQWDIAEATAYEIVEKES</sequence>
<dbReference type="AlphaFoldDB" id="A0A4D6HDT9"/>
<protein>
    <submittedName>
        <fullName evidence="1">Uncharacterized protein</fullName>
    </submittedName>
</protein>
<dbReference type="RefSeq" id="WP_049994973.1">
    <property type="nucleotide sequence ID" value="NZ_CP031310.1"/>
</dbReference>
<accession>A0A4D6HDT9</accession>
<evidence type="ECO:0000313" key="2">
    <source>
        <dbReference type="Proteomes" id="UP000296706"/>
    </source>
</evidence>
<dbReference type="KEGG" id="hsn:DV733_09255"/>
<dbReference type="GeneID" id="39848049"/>
<evidence type="ECO:0000313" key="1">
    <source>
        <dbReference type="EMBL" id="QCC51416.1"/>
    </source>
</evidence>
<dbReference type="EMBL" id="CP031310">
    <property type="protein sequence ID" value="QCC51416.1"/>
    <property type="molecule type" value="Genomic_DNA"/>
</dbReference>
<proteinExistence type="predicted"/>
<keyword evidence="2" id="KW-1185">Reference proteome</keyword>
<dbReference type="Proteomes" id="UP000296706">
    <property type="component" value="Chromosome"/>
</dbReference>
<name>A0A4D6HDT9_9EURY</name>